<protein>
    <recommendedName>
        <fullName evidence="3">Lipocalin-like domain-containing protein</fullName>
    </recommendedName>
</protein>
<accession>A0A239DUB3</accession>
<evidence type="ECO:0008006" key="3">
    <source>
        <dbReference type="Google" id="ProtNLM"/>
    </source>
</evidence>
<gene>
    <name evidence="1" type="ORF">SAMN06265376_11258</name>
</gene>
<keyword evidence="2" id="KW-1185">Reference proteome</keyword>
<proteinExistence type="predicted"/>
<reference evidence="1 2" key="1">
    <citation type="submission" date="2017-06" db="EMBL/GenBank/DDBJ databases">
        <authorList>
            <person name="Kim H.J."/>
            <person name="Triplett B.A."/>
        </authorList>
    </citation>
    <scope>NUCLEOTIDE SEQUENCE [LARGE SCALE GENOMIC DNA]</scope>
    <source>
        <strain evidence="1 2">DSM 25597</strain>
    </source>
</reference>
<dbReference type="AlphaFoldDB" id="A0A239DUB3"/>
<evidence type="ECO:0000313" key="1">
    <source>
        <dbReference type="EMBL" id="SNS35829.1"/>
    </source>
</evidence>
<name>A0A239DUB3_9FLAO</name>
<dbReference type="PROSITE" id="PS51257">
    <property type="entry name" value="PROKAR_LIPOPROTEIN"/>
    <property type="match status" value="1"/>
</dbReference>
<dbReference type="Proteomes" id="UP000198379">
    <property type="component" value="Unassembled WGS sequence"/>
</dbReference>
<sequence length="131" mass="15206">MKVLVIVLFLFIITGIISCQNSKNNSQDLFGKWKCHHKELEDGTTKSTDIFSDEEFEFSCNRLTIILKSDFTGSESLSESNFKYHINDSILTLGNRQYIIEKLTNTELIIRDYDSKQISLSTFRQKLKKVK</sequence>
<organism evidence="1 2">
    <name type="scientific">Dokdonia pacifica</name>
    <dbReference type="NCBI Taxonomy" id="1627892"/>
    <lineage>
        <taxon>Bacteria</taxon>
        <taxon>Pseudomonadati</taxon>
        <taxon>Bacteroidota</taxon>
        <taxon>Flavobacteriia</taxon>
        <taxon>Flavobacteriales</taxon>
        <taxon>Flavobacteriaceae</taxon>
        <taxon>Dokdonia</taxon>
    </lineage>
</organism>
<dbReference type="OrthoDB" id="1438170at2"/>
<dbReference type="EMBL" id="FZNY01000012">
    <property type="protein sequence ID" value="SNS35829.1"/>
    <property type="molecule type" value="Genomic_DNA"/>
</dbReference>
<evidence type="ECO:0000313" key="2">
    <source>
        <dbReference type="Proteomes" id="UP000198379"/>
    </source>
</evidence>
<dbReference type="RefSeq" id="WP_089373913.1">
    <property type="nucleotide sequence ID" value="NZ_BMEP01000011.1"/>
</dbReference>